<keyword evidence="3" id="KW-1133">Transmembrane helix</keyword>
<dbReference type="Proteomes" id="UP001066276">
    <property type="component" value="Chromosome 8"/>
</dbReference>
<dbReference type="GO" id="GO:0006351">
    <property type="term" value="P:DNA-templated transcription"/>
    <property type="evidence" value="ECO:0007669"/>
    <property type="project" value="InterPro"/>
</dbReference>
<feature type="transmembrane region" description="Helical" evidence="3">
    <location>
        <begin position="53"/>
        <end position="73"/>
    </location>
</feature>
<dbReference type="InterPro" id="IPR017923">
    <property type="entry name" value="TFIIS_N"/>
</dbReference>
<feature type="domain" description="TFIIS central" evidence="5">
    <location>
        <begin position="309"/>
        <end position="426"/>
    </location>
</feature>
<evidence type="ECO:0000256" key="2">
    <source>
        <dbReference type="SAM" id="MobiDB-lite"/>
    </source>
</evidence>
<evidence type="ECO:0000259" key="4">
    <source>
        <dbReference type="PROSITE" id="PS51319"/>
    </source>
</evidence>
<dbReference type="Gene3D" id="2.20.25.10">
    <property type="match status" value="1"/>
</dbReference>
<evidence type="ECO:0000256" key="1">
    <source>
        <dbReference type="PROSITE-ProRule" id="PRU00649"/>
    </source>
</evidence>
<dbReference type="PROSITE" id="PS51319">
    <property type="entry name" value="TFIIS_N"/>
    <property type="match status" value="1"/>
</dbReference>
<dbReference type="GO" id="GO:0005634">
    <property type="term" value="C:nucleus"/>
    <property type="evidence" value="ECO:0007669"/>
    <property type="project" value="UniProtKB-SubCell"/>
</dbReference>
<organism evidence="6 7">
    <name type="scientific">Pleurodeles waltl</name>
    <name type="common">Iberian ribbed newt</name>
    <dbReference type="NCBI Taxonomy" id="8319"/>
    <lineage>
        <taxon>Eukaryota</taxon>
        <taxon>Metazoa</taxon>
        <taxon>Chordata</taxon>
        <taxon>Craniata</taxon>
        <taxon>Vertebrata</taxon>
        <taxon>Euteleostomi</taxon>
        <taxon>Amphibia</taxon>
        <taxon>Batrachia</taxon>
        <taxon>Caudata</taxon>
        <taxon>Salamandroidea</taxon>
        <taxon>Salamandridae</taxon>
        <taxon>Pleurodelinae</taxon>
        <taxon>Pleurodeles</taxon>
    </lineage>
</organism>
<evidence type="ECO:0000313" key="6">
    <source>
        <dbReference type="EMBL" id="KAJ1117455.1"/>
    </source>
</evidence>
<reference evidence="6" key="1">
    <citation type="journal article" date="2022" name="bioRxiv">
        <title>Sequencing and chromosome-scale assembly of the giantPleurodeles waltlgenome.</title>
        <authorList>
            <person name="Brown T."/>
            <person name="Elewa A."/>
            <person name="Iarovenko S."/>
            <person name="Subramanian E."/>
            <person name="Araus A.J."/>
            <person name="Petzold A."/>
            <person name="Susuki M."/>
            <person name="Suzuki K.-i.T."/>
            <person name="Hayashi T."/>
            <person name="Toyoda A."/>
            <person name="Oliveira C."/>
            <person name="Osipova E."/>
            <person name="Leigh N.D."/>
            <person name="Simon A."/>
            <person name="Yun M.H."/>
        </authorList>
    </citation>
    <scope>NUCLEOTIDE SEQUENCE</scope>
    <source>
        <strain evidence="6">20211129_DDA</strain>
        <tissue evidence="6">Liver</tissue>
    </source>
</reference>
<keyword evidence="1" id="KW-0539">Nucleus</keyword>
<evidence type="ECO:0000256" key="3">
    <source>
        <dbReference type="SAM" id="Phobius"/>
    </source>
</evidence>
<keyword evidence="3" id="KW-0472">Membrane</keyword>
<feature type="compositionally biased region" description="Basic and acidic residues" evidence="2">
    <location>
        <begin position="506"/>
        <end position="535"/>
    </location>
</feature>
<dbReference type="SUPFAM" id="SSF46942">
    <property type="entry name" value="Elongation factor TFIIS domain 2"/>
    <property type="match status" value="1"/>
</dbReference>
<comment type="caution">
    <text evidence="6">The sequence shown here is derived from an EMBL/GenBank/DDBJ whole genome shotgun (WGS) entry which is preliminary data.</text>
</comment>
<dbReference type="InterPro" id="IPR036575">
    <property type="entry name" value="TFIIS_cen_dom_sf"/>
</dbReference>
<dbReference type="InterPro" id="IPR003618">
    <property type="entry name" value="TFIIS_cen_dom"/>
</dbReference>
<dbReference type="Pfam" id="PF08711">
    <property type="entry name" value="Med26"/>
    <property type="match status" value="1"/>
</dbReference>
<dbReference type="Gene3D" id="1.10.472.30">
    <property type="entry name" value="Transcription elongation factor S-II, central domain"/>
    <property type="match status" value="1"/>
</dbReference>
<dbReference type="SMART" id="SM00510">
    <property type="entry name" value="TFS2M"/>
    <property type="match status" value="1"/>
</dbReference>
<proteinExistence type="predicted"/>
<sequence length="720" mass="81405">MLYSRFASSVPVLPSATPEERSERGRKDQTVAARVPPRYAFGDRDTLMKRIKLIVFLSTWFSLAYFTLIQSSLTKWFQESARLHLPSAYARCHTAQLKGSKERTAVAKCSRSIVTQNFGCRCSKQRKHIISMTVKKEIITRVHLIQKLLTEKDYEDIKCHLAELESTDVTVDLLQETDMVTVVYRVLKTCPSQNLKKKAKLLLSKWKVLYRNAYHGPKHPQNGISLEKKKGDEENLKLFAEKPMEASLEHSSLEVLHSSYALPLEGVQKEAYSALKIDISPGQRDNPCCHLGLVKNVIQQEKEQNTSALRSKCTELLYRALADSITSQANEDGVTWDIAKKIEEGVFFAHTNNDKKYKICIRSKVSNLKNPKNPLLRQHLLSGTLSPNEFVKMTAQEMASDELRRLRASYTELSVLEHQLPQGVEGTTTNKIKCRRCENFSCTVTAIPRGTLFLPGWVQNGKPDDDLMTFVICNVCGEKWVKVSGSQWLLKSCSHDFSGGVGASPRQERPRRVSDSRSDMERGIRTQRVERERAQHASRSHYAGEDDFYQDHPDTMVDHMEERLVEDLGYHVQDSVNPALINALKHFAQPLRRFGQRELRGRPLLDAGSQPDQLSDLGLTQGALKRPLSSTDILANMAASVMQEHGYDVYSSLDTSDTGREAYSRPEGFSSSSSSGSDQDHEDPKPMGKRKRKSHNTKEHSSSLRNLSFDPESIIHPRSS</sequence>
<dbReference type="PROSITE" id="PS51321">
    <property type="entry name" value="TFIIS_CENTRAL"/>
    <property type="match status" value="1"/>
</dbReference>
<dbReference type="Gene3D" id="1.20.930.10">
    <property type="entry name" value="Conserved domain common to transcription factors TFIIS, elongin A, CRSP70"/>
    <property type="match status" value="1"/>
</dbReference>
<feature type="region of interest" description="Disordered" evidence="2">
    <location>
        <begin position="652"/>
        <end position="720"/>
    </location>
</feature>
<feature type="region of interest" description="Disordered" evidence="2">
    <location>
        <begin position="498"/>
        <end position="550"/>
    </location>
</feature>
<dbReference type="PANTHER" id="PTHR11477:SF7">
    <property type="entry name" value="TRANSCRIPTION ELONGATION FACTOR A N-TERMINAL AND CENTRAL DOMAIN-CONTAINING PROTEIN"/>
    <property type="match status" value="1"/>
</dbReference>
<keyword evidence="7" id="KW-1185">Reference proteome</keyword>
<evidence type="ECO:0008006" key="8">
    <source>
        <dbReference type="Google" id="ProtNLM"/>
    </source>
</evidence>
<evidence type="ECO:0000259" key="5">
    <source>
        <dbReference type="PROSITE" id="PS51321"/>
    </source>
</evidence>
<evidence type="ECO:0000313" key="7">
    <source>
        <dbReference type="Proteomes" id="UP001066276"/>
    </source>
</evidence>
<dbReference type="Pfam" id="PF07500">
    <property type="entry name" value="TFIIS_M"/>
    <property type="match status" value="1"/>
</dbReference>
<dbReference type="PANTHER" id="PTHR11477">
    <property type="entry name" value="TRANSCRIPTION FACTOR S-II ZINC FINGER DOMAIN-CONTAINING PROTEIN"/>
    <property type="match status" value="1"/>
</dbReference>
<accession>A0AAV7NX83</accession>
<protein>
    <recommendedName>
        <fullName evidence="8">Transcription elongation factor A N-terminal and central domain-containing protein</fullName>
    </recommendedName>
</protein>
<comment type="subcellular location">
    <subcellularLocation>
        <location evidence="1">Nucleus</location>
    </subcellularLocation>
</comment>
<dbReference type="SUPFAM" id="SSF47676">
    <property type="entry name" value="Conserved domain common to transcription factors TFIIS, elongin A, CRSP70"/>
    <property type="match status" value="1"/>
</dbReference>
<gene>
    <name evidence="6" type="ORF">NDU88_005655</name>
</gene>
<dbReference type="AlphaFoldDB" id="A0AAV7NX83"/>
<dbReference type="InterPro" id="IPR035441">
    <property type="entry name" value="TFIIS/LEDGF_dom_sf"/>
</dbReference>
<dbReference type="EMBL" id="JANPWB010000012">
    <property type="protein sequence ID" value="KAJ1117455.1"/>
    <property type="molecule type" value="Genomic_DNA"/>
</dbReference>
<name>A0AAV7NX83_PLEWA</name>
<keyword evidence="3" id="KW-0812">Transmembrane</keyword>
<feature type="domain" description="TFIIS N-terminal" evidence="4">
    <location>
        <begin position="136"/>
        <end position="213"/>
    </location>
</feature>